<evidence type="ECO:0000256" key="1">
    <source>
        <dbReference type="SAM" id="MobiDB-lite"/>
    </source>
</evidence>
<dbReference type="EMBL" id="KZ084129">
    <property type="protein sequence ID" value="OSC99277.1"/>
    <property type="molecule type" value="Genomic_DNA"/>
</dbReference>
<proteinExistence type="predicted"/>
<evidence type="ECO:0000313" key="3">
    <source>
        <dbReference type="Proteomes" id="UP000193067"/>
    </source>
</evidence>
<dbReference type="Proteomes" id="UP000193067">
    <property type="component" value="Unassembled WGS sequence"/>
</dbReference>
<name>A0A1Y2IDW0_TRAC3</name>
<accession>A0A1Y2IDW0</accession>
<gene>
    <name evidence="2" type="ORF">PYCCODRAFT_853259</name>
</gene>
<feature type="region of interest" description="Disordered" evidence="1">
    <location>
        <begin position="119"/>
        <end position="177"/>
    </location>
</feature>
<protein>
    <submittedName>
        <fullName evidence="2">Uncharacterized protein</fullName>
    </submittedName>
</protein>
<reference evidence="2 3" key="1">
    <citation type="journal article" date="2015" name="Biotechnol. Biofuels">
        <title>Enhanced degradation of softwood versus hardwood by the white-rot fungus Pycnoporus coccineus.</title>
        <authorList>
            <person name="Couturier M."/>
            <person name="Navarro D."/>
            <person name="Chevret D."/>
            <person name="Henrissat B."/>
            <person name="Piumi F."/>
            <person name="Ruiz-Duenas F.J."/>
            <person name="Martinez A.T."/>
            <person name="Grigoriev I.V."/>
            <person name="Riley R."/>
            <person name="Lipzen A."/>
            <person name="Berrin J.G."/>
            <person name="Master E.R."/>
            <person name="Rosso M.N."/>
        </authorList>
    </citation>
    <scope>NUCLEOTIDE SEQUENCE [LARGE SCALE GENOMIC DNA]</scope>
    <source>
        <strain evidence="2 3">BRFM310</strain>
    </source>
</reference>
<dbReference type="AlphaFoldDB" id="A0A1Y2IDW0"/>
<feature type="compositionally biased region" description="Low complexity" evidence="1">
    <location>
        <begin position="147"/>
        <end position="157"/>
    </location>
</feature>
<evidence type="ECO:0000313" key="2">
    <source>
        <dbReference type="EMBL" id="OSC99277.1"/>
    </source>
</evidence>
<organism evidence="2 3">
    <name type="scientific">Trametes coccinea (strain BRFM310)</name>
    <name type="common">Pycnoporus coccineus</name>
    <dbReference type="NCBI Taxonomy" id="1353009"/>
    <lineage>
        <taxon>Eukaryota</taxon>
        <taxon>Fungi</taxon>
        <taxon>Dikarya</taxon>
        <taxon>Basidiomycota</taxon>
        <taxon>Agaricomycotina</taxon>
        <taxon>Agaricomycetes</taxon>
        <taxon>Polyporales</taxon>
        <taxon>Polyporaceae</taxon>
        <taxon>Trametes</taxon>
    </lineage>
</organism>
<keyword evidence="3" id="KW-1185">Reference proteome</keyword>
<sequence length="177" mass="19360">MRVYYMMCEMNRQLRAKSVQTRHTAVVEESEYYNIASRVLTREDEEIWPNLLTGPFHMAACPPSRAATKSGPRPCPCYHHRRVHRRPPPPYCHPAGSSPAPTHCLLCASSAASAQRAARPHCVGRPTRPQDARGIASASAPCPLLVARSSPSRSGSGARREATCQMQDRARAGTTAA</sequence>